<evidence type="ECO:0000256" key="1">
    <source>
        <dbReference type="ARBA" id="ARBA00009684"/>
    </source>
</evidence>
<dbReference type="PANTHER" id="PTHR43527">
    <property type="entry name" value="4-DIPHOSPHOCYTIDYL-2-C-METHYL-D-ERYTHRITOL KINASE, CHLOROPLASTIC"/>
    <property type="match status" value="1"/>
</dbReference>
<accession>A0ABM8ZUM1</accession>
<organism evidence="13 14">
    <name type="scientific">Vibrio stylophorae</name>
    <dbReference type="NCBI Taxonomy" id="659351"/>
    <lineage>
        <taxon>Bacteria</taxon>
        <taxon>Pseudomonadati</taxon>
        <taxon>Pseudomonadota</taxon>
        <taxon>Gammaproteobacteria</taxon>
        <taxon>Vibrionales</taxon>
        <taxon>Vibrionaceae</taxon>
        <taxon>Vibrio</taxon>
    </lineage>
</organism>
<dbReference type="SUPFAM" id="SSF55060">
    <property type="entry name" value="GHMP Kinase, C-terminal domain"/>
    <property type="match status" value="1"/>
</dbReference>
<gene>
    <name evidence="10 13" type="primary">ispE</name>
    <name evidence="13" type="ORF">VST7929_01903</name>
</gene>
<dbReference type="SUPFAM" id="SSF54211">
    <property type="entry name" value="Ribosomal protein S5 domain 2-like"/>
    <property type="match status" value="1"/>
</dbReference>
<evidence type="ECO:0000256" key="6">
    <source>
        <dbReference type="ARBA" id="ARBA00022777"/>
    </source>
</evidence>
<sequence>MTAAQNPYLNQTSQWPAPAKLNLFLYITGQRANGYHDLQTLFQFLDYGDTLTITPNASGEITLTPEFADVPLEQNLIYRAAKHLKEHSQCELGAHIHIDKILPMGGGLGGGSSNAATTLVALNALWQTQCSPQQLADLGLSLGADVPIFVHGHAALAEGVGELFTPAEPKENWYLVVKPDVQIATASVFGHPQLTRNTPKRSAEALFDAPYGNDCENIVRTLYPEVDMGLSWLLEYAPSRLTGTGACLFGEFADKQHAQTAFQARPHWLSGFVAKGLNQSPLLAALKRNT</sequence>
<reference evidence="13" key="1">
    <citation type="submission" date="2021-11" db="EMBL/GenBank/DDBJ databases">
        <authorList>
            <person name="Rodrigo-Torres L."/>
            <person name="Arahal R. D."/>
            <person name="Lucena T."/>
        </authorList>
    </citation>
    <scope>NUCLEOTIDE SEQUENCE</scope>
    <source>
        <strain evidence="13">CECT 7929</strain>
    </source>
</reference>
<keyword evidence="4 10" id="KW-0808">Transferase</keyword>
<dbReference type="InterPro" id="IPR013750">
    <property type="entry name" value="GHMP_kinase_C_dom"/>
</dbReference>
<dbReference type="InterPro" id="IPR020568">
    <property type="entry name" value="Ribosomal_Su5_D2-typ_SF"/>
</dbReference>
<comment type="caution">
    <text evidence="13">The sequence shown here is derived from an EMBL/GenBank/DDBJ whole genome shotgun (WGS) entry which is preliminary data.</text>
</comment>
<evidence type="ECO:0000256" key="2">
    <source>
        <dbReference type="ARBA" id="ARBA00012052"/>
    </source>
</evidence>
<dbReference type="GO" id="GO:0050515">
    <property type="term" value="F:4-(cytidine 5'-diphospho)-2-C-methyl-D-erythritol kinase activity"/>
    <property type="evidence" value="ECO:0007669"/>
    <property type="project" value="UniProtKB-EC"/>
</dbReference>
<evidence type="ECO:0000256" key="3">
    <source>
        <dbReference type="ARBA" id="ARBA00017473"/>
    </source>
</evidence>
<evidence type="ECO:0000256" key="9">
    <source>
        <dbReference type="ARBA" id="ARBA00032554"/>
    </source>
</evidence>
<feature type="domain" description="GHMP kinase N-terminal" evidence="11">
    <location>
        <begin position="75"/>
        <end position="152"/>
    </location>
</feature>
<comment type="pathway">
    <text evidence="10">Isoprenoid biosynthesis; isopentenyl diphosphate biosynthesis via DXP pathway; isopentenyl diphosphate from 1-deoxy-D-xylulose 5-phosphate: step 3/6.</text>
</comment>
<dbReference type="RefSeq" id="WP_237466430.1">
    <property type="nucleotide sequence ID" value="NZ_CAKLDI010000001.1"/>
</dbReference>
<feature type="binding site" evidence="10">
    <location>
        <begin position="103"/>
        <end position="113"/>
    </location>
    <ligand>
        <name>ATP</name>
        <dbReference type="ChEBI" id="CHEBI:30616"/>
    </ligand>
</feature>
<evidence type="ECO:0000256" key="4">
    <source>
        <dbReference type="ARBA" id="ARBA00022679"/>
    </source>
</evidence>
<feature type="domain" description="GHMP kinase C-terminal" evidence="12">
    <location>
        <begin position="213"/>
        <end position="264"/>
    </location>
</feature>
<dbReference type="PIRSF" id="PIRSF010376">
    <property type="entry name" value="IspE"/>
    <property type="match status" value="1"/>
</dbReference>
<keyword evidence="8 10" id="KW-0414">Isoprene biosynthesis</keyword>
<dbReference type="InterPro" id="IPR006204">
    <property type="entry name" value="GHMP_kinase_N_dom"/>
</dbReference>
<feature type="active site" evidence="10">
    <location>
        <position position="145"/>
    </location>
</feature>
<dbReference type="PANTHER" id="PTHR43527:SF2">
    <property type="entry name" value="4-DIPHOSPHOCYTIDYL-2-C-METHYL-D-ERYTHRITOL KINASE, CHLOROPLASTIC"/>
    <property type="match status" value="1"/>
</dbReference>
<dbReference type="NCBIfam" id="TIGR00154">
    <property type="entry name" value="ispE"/>
    <property type="match status" value="1"/>
</dbReference>
<dbReference type="InterPro" id="IPR014721">
    <property type="entry name" value="Ribsml_uS5_D2-typ_fold_subgr"/>
</dbReference>
<dbReference type="Proteomes" id="UP000838672">
    <property type="component" value="Unassembled WGS sequence"/>
</dbReference>
<evidence type="ECO:0000256" key="7">
    <source>
        <dbReference type="ARBA" id="ARBA00022840"/>
    </source>
</evidence>
<dbReference type="EC" id="2.7.1.148" evidence="2 10"/>
<evidence type="ECO:0000256" key="10">
    <source>
        <dbReference type="HAMAP-Rule" id="MF_00061"/>
    </source>
</evidence>
<proteinExistence type="inferred from homology"/>
<dbReference type="InterPro" id="IPR036554">
    <property type="entry name" value="GHMP_kinase_C_sf"/>
</dbReference>
<dbReference type="Pfam" id="PF00288">
    <property type="entry name" value="GHMP_kinases_N"/>
    <property type="match status" value="1"/>
</dbReference>
<comment type="similarity">
    <text evidence="1 10">Belongs to the GHMP kinase family. IspE subfamily.</text>
</comment>
<feature type="active site" evidence="10">
    <location>
        <position position="20"/>
    </location>
</feature>
<dbReference type="InterPro" id="IPR004424">
    <property type="entry name" value="IspE"/>
</dbReference>
<keyword evidence="5 10" id="KW-0547">Nucleotide-binding</keyword>
<keyword evidence="6 10" id="KW-0418">Kinase</keyword>
<dbReference type="Gene3D" id="3.30.70.890">
    <property type="entry name" value="GHMP kinase, C-terminal domain"/>
    <property type="match status" value="1"/>
</dbReference>
<keyword evidence="7 10" id="KW-0067">ATP-binding</keyword>
<keyword evidence="14" id="KW-1185">Reference proteome</keyword>
<comment type="catalytic activity">
    <reaction evidence="10">
        <text>4-CDP-2-C-methyl-D-erythritol + ATP = 4-CDP-2-C-methyl-D-erythritol 2-phosphate + ADP + H(+)</text>
        <dbReference type="Rhea" id="RHEA:18437"/>
        <dbReference type="ChEBI" id="CHEBI:15378"/>
        <dbReference type="ChEBI" id="CHEBI:30616"/>
        <dbReference type="ChEBI" id="CHEBI:57823"/>
        <dbReference type="ChEBI" id="CHEBI:57919"/>
        <dbReference type="ChEBI" id="CHEBI:456216"/>
        <dbReference type="EC" id="2.7.1.148"/>
    </reaction>
</comment>
<dbReference type="Gene3D" id="3.30.230.10">
    <property type="match status" value="1"/>
</dbReference>
<evidence type="ECO:0000256" key="8">
    <source>
        <dbReference type="ARBA" id="ARBA00023229"/>
    </source>
</evidence>
<evidence type="ECO:0000259" key="12">
    <source>
        <dbReference type="Pfam" id="PF08544"/>
    </source>
</evidence>
<evidence type="ECO:0000313" key="13">
    <source>
        <dbReference type="EMBL" id="CAH0534021.1"/>
    </source>
</evidence>
<evidence type="ECO:0000256" key="5">
    <source>
        <dbReference type="ARBA" id="ARBA00022741"/>
    </source>
</evidence>
<dbReference type="Pfam" id="PF08544">
    <property type="entry name" value="GHMP_kinases_C"/>
    <property type="match status" value="1"/>
</dbReference>
<protein>
    <recommendedName>
        <fullName evidence="3 10">4-diphosphocytidyl-2-C-methyl-D-erythritol kinase</fullName>
        <shortName evidence="10">CMK</shortName>
        <ecNumber evidence="2 10">2.7.1.148</ecNumber>
    </recommendedName>
    <alternativeName>
        <fullName evidence="9 10">4-(cytidine-5'-diphospho)-2-C-methyl-D-erythritol kinase</fullName>
    </alternativeName>
</protein>
<comment type="function">
    <text evidence="10">Catalyzes the phosphorylation of the position 2 hydroxy group of 4-diphosphocytidyl-2C-methyl-D-erythritol.</text>
</comment>
<dbReference type="HAMAP" id="MF_00061">
    <property type="entry name" value="IspE"/>
    <property type="match status" value="1"/>
</dbReference>
<evidence type="ECO:0000313" key="14">
    <source>
        <dbReference type="Proteomes" id="UP000838672"/>
    </source>
</evidence>
<evidence type="ECO:0000259" key="11">
    <source>
        <dbReference type="Pfam" id="PF00288"/>
    </source>
</evidence>
<dbReference type="EMBL" id="CAKLDI010000001">
    <property type="protein sequence ID" value="CAH0534021.1"/>
    <property type="molecule type" value="Genomic_DNA"/>
</dbReference>
<name>A0ABM8ZUM1_9VIBR</name>